<reference evidence="1" key="1">
    <citation type="submission" date="2020-05" db="EMBL/GenBank/DDBJ databases">
        <title>Large-scale comparative analyses of tick genomes elucidate their genetic diversity and vector capacities.</title>
        <authorList>
            <person name="Jia N."/>
            <person name="Wang J."/>
            <person name="Shi W."/>
            <person name="Du L."/>
            <person name="Sun Y."/>
            <person name="Zhan W."/>
            <person name="Jiang J."/>
            <person name="Wang Q."/>
            <person name="Zhang B."/>
            <person name="Ji P."/>
            <person name="Sakyi L.B."/>
            <person name="Cui X."/>
            <person name="Yuan T."/>
            <person name="Jiang B."/>
            <person name="Yang W."/>
            <person name="Lam T.T.-Y."/>
            <person name="Chang Q."/>
            <person name="Ding S."/>
            <person name="Wang X."/>
            <person name="Zhu J."/>
            <person name="Ruan X."/>
            <person name="Zhao L."/>
            <person name="Wei J."/>
            <person name="Que T."/>
            <person name="Du C."/>
            <person name="Cheng J."/>
            <person name="Dai P."/>
            <person name="Han X."/>
            <person name="Huang E."/>
            <person name="Gao Y."/>
            <person name="Liu J."/>
            <person name="Shao H."/>
            <person name="Ye R."/>
            <person name="Li L."/>
            <person name="Wei W."/>
            <person name="Wang X."/>
            <person name="Wang C."/>
            <person name="Yang T."/>
            <person name="Huo Q."/>
            <person name="Li W."/>
            <person name="Guo W."/>
            <person name="Chen H."/>
            <person name="Zhou L."/>
            <person name="Ni X."/>
            <person name="Tian J."/>
            <person name="Zhou Y."/>
            <person name="Sheng Y."/>
            <person name="Liu T."/>
            <person name="Pan Y."/>
            <person name="Xia L."/>
            <person name="Li J."/>
            <person name="Zhao F."/>
            <person name="Cao W."/>
        </authorList>
    </citation>
    <scope>NUCLEOTIDE SEQUENCE</scope>
    <source>
        <strain evidence="1">Dsil-2018</strain>
    </source>
</reference>
<dbReference type="Proteomes" id="UP000821865">
    <property type="component" value="Chromosome 5"/>
</dbReference>
<dbReference type="EMBL" id="CM023474">
    <property type="protein sequence ID" value="KAH7949223.1"/>
    <property type="molecule type" value="Genomic_DNA"/>
</dbReference>
<name>A0ACB8CQJ2_DERSI</name>
<accession>A0ACB8CQJ2</accession>
<sequence length="336" mass="37131">MGTSQGECNPVAKVACHAPPKVGQARVAVQCSLPEADKSVRCCFEAGSKSRSMQTVDRSSSTSGLRMGMSQGECIPVAKVACHAPLKVGQATVAVQCSLPVADKSVGCSFEAGSKSKSVQTVDRSSFTSVSRPSVSSSTAKGDNLRQGRRHRCHFCDYETNRLCHLEAHVRIHTGERPFKCHLCPQNFSQKPSLTLHLRIHSGEKPFQCPSCPQTFSRNSSMKIHLQTHTASRPSVSPSTAKGDNLRQGRRHRCHFCDYETNRLCHLETHIRIHTGERPFKCHLCPQSFSQKPSLTMHLRIHTGEKPFHCPSCPRSFSHKSSMKIHLLTHTKGFPL</sequence>
<evidence type="ECO:0000313" key="1">
    <source>
        <dbReference type="EMBL" id="KAH7949223.1"/>
    </source>
</evidence>
<evidence type="ECO:0000313" key="2">
    <source>
        <dbReference type="Proteomes" id="UP000821865"/>
    </source>
</evidence>
<proteinExistence type="predicted"/>
<protein>
    <submittedName>
        <fullName evidence="1">Uncharacterized protein</fullName>
    </submittedName>
</protein>
<gene>
    <name evidence="1" type="ORF">HPB49_006572</name>
</gene>
<organism evidence="1 2">
    <name type="scientific">Dermacentor silvarum</name>
    <name type="common">Tick</name>
    <dbReference type="NCBI Taxonomy" id="543639"/>
    <lineage>
        <taxon>Eukaryota</taxon>
        <taxon>Metazoa</taxon>
        <taxon>Ecdysozoa</taxon>
        <taxon>Arthropoda</taxon>
        <taxon>Chelicerata</taxon>
        <taxon>Arachnida</taxon>
        <taxon>Acari</taxon>
        <taxon>Parasitiformes</taxon>
        <taxon>Ixodida</taxon>
        <taxon>Ixodoidea</taxon>
        <taxon>Ixodidae</taxon>
        <taxon>Rhipicephalinae</taxon>
        <taxon>Dermacentor</taxon>
    </lineage>
</organism>
<comment type="caution">
    <text evidence="1">The sequence shown here is derived from an EMBL/GenBank/DDBJ whole genome shotgun (WGS) entry which is preliminary data.</text>
</comment>
<keyword evidence="2" id="KW-1185">Reference proteome</keyword>